<dbReference type="Proteomes" id="UP000295083">
    <property type="component" value="Unassembled WGS sequence"/>
</dbReference>
<protein>
    <submittedName>
        <fullName evidence="1">Uncharacterized protein</fullName>
    </submittedName>
</protein>
<sequence length="697" mass="78826">MAPKSRHCLSLPEKVALVSEFSSGRGPAESFTACEVNSFVAVSLLNRACRRYKIDPAKDVLHPNSYYVGIEGGTFSPVFLQPPITNTHNDYTGACFGVGKTRRDAVLVIPPCDMLRPRQMTRLKEVIIRQEQHKKSRNMPLRPDFCDQTAFSRDQNDNFRNGHAYEVCVLGEVHYDYAALNQMKPENWKCFRMMMPKIANKFIPKSLVDLLTTFLARYPNDMVELTFALSMTVVWCRLMNSADHELEKIFDKRNPRRKFRPPRLAVFLLYANHFIRFHEEQKLSAYGHIFRFVHTAYSRDMASDVRFHIFNGAIDQEEVLKLVSMIGLQDEDWVEVAPASWEGTKLTMPRSQGEKALRSDQLTAKLLLPDVCTMGLPGYINEGLELGGKVFRQVYVHKDWVTPSVLRQPVATNIGTIPKVNVGLRAGQSTAKPGTIPVDTISVSLVNNFMKTIVAQFHAARESGQISSKVKFGNDGLIWQDMPNVSTHGRLNDVRIDIEKLAADYVAMLEDCMSEKDRAVLKKIVERDFGRGQAVAVRLRSAIRRINVNDADLSKSAVTRILESPVLGVSEQWASMASYRDGQRKGDNPVTEQVLKSCCVMLGIELDESPEAMIDAITKIDGEVGRAVSTVEFLHSRSNDDAHSHELTQCAVKLVLDSKKLEYWRRLGLFYNRIRGIEFDALDEATWTNVFGEPYHD</sequence>
<accession>A0A4R8Q762</accession>
<dbReference type="EMBL" id="QAPG01000054">
    <property type="protein sequence ID" value="TDZ34381.1"/>
    <property type="molecule type" value="Genomic_DNA"/>
</dbReference>
<evidence type="ECO:0000313" key="2">
    <source>
        <dbReference type="Proteomes" id="UP000295083"/>
    </source>
</evidence>
<comment type="caution">
    <text evidence="1">The sequence shown here is derived from an EMBL/GenBank/DDBJ whole genome shotgun (WGS) entry which is preliminary data.</text>
</comment>
<proteinExistence type="predicted"/>
<dbReference type="AlphaFoldDB" id="A0A4R8Q762"/>
<reference evidence="1 2" key="1">
    <citation type="submission" date="2018-11" db="EMBL/GenBank/DDBJ databases">
        <title>Genome sequence and assembly of Colletotrichum spinosum.</title>
        <authorList>
            <person name="Gan P."/>
            <person name="Shirasu K."/>
        </authorList>
    </citation>
    <scope>NUCLEOTIDE SEQUENCE [LARGE SCALE GENOMIC DNA]</scope>
    <source>
        <strain evidence="1 2">CBS 515.97</strain>
    </source>
</reference>
<gene>
    <name evidence="1" type="ORF">C8035_v009409</name>
</gene>
<organism evidence="1 2">
    <name type="scientific">Colletotrichum spinosum</name>
    <dbReference type="NCBI Taxonomy" id="1347390"/>
    <lineage>
        <taxon>Eukaryota</taxon>
        <taxon>Fungi</taxon>
        <taxon>Dikarya</taxon>
        <taxon>Ascomycota</taxon>
        <taxon>Pezizomycotina</taxon>
        <taxon>Sordariomycetes</taxon>
        <taxon>Hypocreomycetidae</taxon>
        <taxon>Glomerellales</taxon>
        <taxon>Glomerellaceae</taxon>
        <taxon>Colletotrichum</taxon>
        <taxon>Colletotrichum orbiculare species complex</taxon>
    </lineage>
</organism>
<evidence type="ECO:0000313" key="1">
    <source>
        <dbReference type="EMBL" id="TDZ34381.1"/>
    </source>
</evidence>
<name>A0A4R8Q762_9PEZI</name>
<keyword evidence="2" id="KW-1185">Reference proteome</keyword>